<dbReference type="Gene3D" id="1.25.40.10">
    <property type="entry name" value="Tetratricopeptide repeat domain"/>
    <property type="match status" value="1"/>
</dbReference>
<dbReference type="EMBL" id="CP036291">
    <property type="protein sequence ID" value="QDU90794.1"/>
    <property type="molecule type" value="Genomic_DNA"/>
</dbReference>
<gene>
    <name evidence="1" type="ORF">Pla175_42070</name>
</gene>
<keyword evidence="2" id="KW-1185">Reference proteome</keyword>
<organism evidence="1 2">
    <name type="scientific">Pirellulimonas nuda</name>
    <dbReference type="NCBI Taxonomy" id="2528009"/>
    <lineage>
        <taxon>Bacteria</taxon>
        <taxon>Pseudomonadati</taxon>
        <taxon>Planctomycetota</taxon>
        <taxon>Planctomycetia</taxon>
        <taxon>Pirellulales</taxon>
        <taxon>Lacipirellulaceae</taxon>
        <taxon>Pirellulimonas</taxon>
    </lineage>
</organism>
<dbReference type="OrthoDB" id="242313at2"/>
<dbReference type="RefSeq" id="WP_145289997.1">
    <property type="nucleotide sequence ID" value="NZ_CP036291.1"/>
</dbReference>
<evidence type="ECO:0008006" key="3">
    <source>
        <dbReference type="Google" id="ProtNLM"/>
    </source>
</evidence>
<dbReference type="KEGG" id="pnd:Pla175_42070"/>
<dbReference type="Proteomes" id="UP000317429">
    <property type="component" value="Chromosome"/>
</dbReference>
<name>A0A518DH49_9BACT</name>
<accession>A0A518DH49</accession>
<dbReference type="InterPro" id="IPR011990">
    <property type="entry name" value="TPR-like_helical_dom_sf"/>
</dbReference>
<proteinExistence type="predicted"/>
<reference evidence="1 2" key="1">
    <citation type="submission" date="2019-02" db="EMBL/GenBank/DDBJ databases">
        <title>Deep-cultivation of Planctomycetes and their phenomic and genomic characterization uncovers novel biology.</title>
        <authorList>
            <person name="Wiegand S."/>
            <person name="Jogler M."/>
            <person name="Boedeker C."/>
            <person name="Pinto D."/>
            <person name="Vollmers J."/>
            <person name="Rivas-Marin E."/>
            <person name="Kohn T."/>
            <person name="Peeters S.H."/>
            <person name="Heuer A."/>
            <person name="Rast P."/>
            <person name="Oberbeckmann S."/>
            <person name="Bunk B."/>
            <person name="Jeske O."/>
            <person name="Meyerdierks A."/>
            <person name="Storesund J.E."/>
            <person name="Kallscheuer N."/>
            <person name="Luecker S."/>
            <person name="Lage O.M."/>
            <person name="Pohl T."/>
            <person name="Merkel B.J."/>
            <person name="Hornburger P."/>
            <person name="Mueller R.-W."/>
            <person name="Bruemmer F."/>
            <person name="Labrenz M."/>
            <person name="Spormann A.M."/>
            <person name="Op den Camp H."/>
            <person name="Overmann J."/>
            <person name="Amann R."/>
            <person name="Jetten M.S.M."/>
            <person name="Mascher T."/>
            <person name="Medema M.H."/>
            <person name="Devos D.P."/>
            <person name="Kaster A.-K."/>
            <person name="Ovreas L."/>
            <person name="Rohde M."/>
            <person name="Galperin M.Y."/>
            <person name="Jogler C."/>
        </authorList>
    </citation>
    <scope>NUCLEOTIDE SEQUENCE [LARGE SCALE GENOMIC DNA]</scope>
    <source>
        <strain evidence="1 2">Pla175</strain>
    </source>
</reference>
<protein>
    <recommendedName>
        <fullName evidence="3">SEC-C motif protein</fullName>
    </recommendedName>
</protein>
<dbReference type="SUPFAM" id="SSF48452">
    <property type="entry name" value="TPR-like"/>
    <property type="match status" value="1"/>
</dbReference>
<sequence length="709" mass="77152">MSVDPYALCPCGSGKKLKFCCSDLAGEIEKIHRMIEGDQPRAALQHVEQSLRKYPGRASLLDLKAVVEFTLEKFEDVAKTVDDFLAKEIKNPSAHAHAAMLACVKDDLGLAVGRLQDALELVAENMPLRVLEAIGAVGHALLLSGDVLAARAHLWLYQGIVGKEDTRAMQLLLRLNQSAGLPVLLRDNLFLRDVPEGHVCEHDHYVAQVLASQGKWRQAAGVLDALVERHPELEALVFNSALVHGWLGDRRGFAQKMHQFAKMEVPVDDAVEAEAIAQLLDPDTDEAMVETLLVTIPMQDEEALISRLDAADRLHRQTGAYVDPQSVDGPPPRAEYLVLDRAMPASGKELTRSEVPCVIAQLGYFGRQTNRPQRLELVALAGADFDAALAGVRELAGDAAGEPEPPETIDHIPAIDAALGWRWSFPTDTPAELRRELRREERRERILQKWPLAPRAALAGKSPSEGVADPESRRAVMASVLILEQGAANADHAQTIAALRDGLSLPQPEPIDPTAEGVDVERLPLVRFARVQLEKLDDEALAGLHRRAIIAGASTAIEVTGRELLRRPSVAEKIKTDDIYARLIQQQEDPAVALDLVDEARRRTEASGASVAKWEVLSFELLIEAGREQEALEQLNHLRSNHFDEPGIAERVYAILSAIGALPDVPDPAGALQQGAHLGPPAEPAPASAIWTPDGAAATAGEKKLWMPS</sequence>
<dbReference type="AlphaFoldDB" id="A0A518DH49"/>
<evidence type="ECO:0000313" key="2">
    <source>
        <dbReference type="Proteomes" id="UP000317429"/>
    </source>
</evidence>
<evidence type="ECO:0000313" key="1">
    <source>
        <dbReference type="EMBL" id="QDU90794.1"/>
    </source>
</evidence>